<keyword evidence="2" id="KW-1185">Reference proteome</keyword>
<sequence>MISHVSARAKKFCADNRGLALVEFALAAPVLITLGLAGAEVTNMAVSVMRVNQISTAISDNVARVRDSIDEADVNEALLSAKTIGASLNFTARGRVIVSSVEPNAATDATGQYIRWQRCTGTLNVPASQPQYGAQGKGQNDATLPYMGPTGRRIVAGQGSALIFVEVTYRYQPLVTAELFGTPIIRSESVYNVRERSSQVLGTAPGTTASLCSTYAA</sequence>
<comment type="caution">
    <text evidence="1">The sequence shown here is derived from an EMBL/GenBank/DDBJ whole genome shotgun (WGS) entry which is preliminary data.</text>
</comment>
<dbReference type="RefSeq" id="WP_345864379.1">
    <property type="nucleotide sequence ID" value="NZ_JBDIMF010000003.1"/>
</dbReference>
<gene>
    <name evidence="1" type="ORF">ABC969_09115</name>
</gene>
<dbReference type="EMBL" id="JBDIMF010000003">
    <property type="protein sequence ID" value="MEN2786575.1"/>
    <property type="molecule type" value="Genomic_DNA"/>
</dbReference>
<name>A0ABU9XRW5_9SPHN</name>
<accession>A0ABU9XRW5</accession>
<proteinExistence type="predicted"/>
<evidence type="ECO:0000313" key="1">
    <source>
        <dbReference type="EMBL" id="MEN2786575.1"/>
    </source>
</evidence>
<organism evidence="1 2">
    <name type="scientific">Sphingomonas qilianensis</name>
    <dbReference type="NCBI Taxonomy" id="1736690"/>
    <lineage>
        <taxon>Bacteria</taxon>
        <taxon>Pseudomonadati</taxon>
        <taxon>Pseudomonadota</taxon>
        <taxon>Alphaproteobacteria</taxon>
        <taxon>Sphingomonadales</taxon>
        <taxon>Sphingomonadaceae</taxon>
        <taxon>Sphingomonas</taxon>
    </lineage>
</organism>
<evidence type="ECO:0000313" key="2">
    <source>
        <dbReference type="Proteomes" id="UP001404104"/>
    </source>
</evidence>
<protein>
    <submittedName>
        <fullName evidence="1">Pilus assembly protein</fullName>
    </submittedName>
</protein>
<reference evidence="1 2" key="1">
    <citation type="submission" date="2024-05" db="EMBL/GenBank/DDBJ databases">
        <authorList>
            <person name="Liu Q."/>
            <person name="Xin Y.-H."/>
        </authorList>
    </citation>
    <scope>NUCLEOTIDE SEQUENCE [LARGE SCALE GENOMIC DNA]</scope>
    <source>
        <strain evidence="1 2">CGMCC 1.15349</strain>
    </source>
</reference>
<dbReference type="Proteomes" id="UP001404104">
    <property type="component" value="Unassembled WGS sequence"/>
</dbReference>